<proteinExistence type="predicted"/>
<organism evidence="2 3">
    <name type="scientific">Diaphorina citri</name>
    <name type="common">Asian citrus psyllid</name>
    <dbReference type="NCBI Taxonomy" id="121845"/>
    <lineage>
        <taxon>Eukaryota</taxon>
        <taxon>Metazoa</taxon>
        <taxon>Ecdysozoa</taxon>
        <taxon>Arthropoda</taxon>
        <taxon>Hexapoda</taxon>
        <taxon>Insecta</taxon>
        <taxon>Pterygota</taxon>
        <taxon>Neoptera</taxon>
        <taxon>Paraneoptera</taxon>
        <taxon>Hemiptera</taxon>
        <taxon>Sternorrhyncha</taxon>
        <taxon>Psylloidea</taxon>
        <taxon>Psyllidae</taxon>
        <taxon>Diaphorininae</taxon>
        <taxon>Diaphorina</taxon>
    </lineage>
</organism>
<gene>
    <name evidence="3" type="primary">LOC103504981</name>
</gene>
<evidence type="ECO:0000313" key="3">
    <source>
        <dbReference type="RefSeq" id="XP_026676187.1"/>
    </source>
</evidence>
<accession>A0A3Q0IJ40</accession>
<dbReference type="PaxDb" id="121845-A0A3Q0IJ40"/>
<keyword evidence="2" id="KW-1185">Reference proteome</keyword>
<dbReference type="Proteomes" id="UP000079169">
    <property type="component" value="Unplaced"/>
</dbReference>
<evidence type="ECO:0000256" key="1">
    <source>
        <dbReference type="SAM" id="MobiDB-lite"/>
    </source>
</evidence>
<sequence>MACSSGGDMNNEEVVVGQWLDPSQQNKSEHNSNLMLFAVEYVHGQDGVVTEQLLSTRNYPTYSHGESQQFVDISESDFHGAPPTTDHMDSAPPPRTIPSSHIEEGENFYPHSSSHAISPPPLQYTQSTSDGLSQTFSSSDSFLQLSSEQCAEMLKSGVAVKLELVLPNGSLAYGVMEPVTKSINVQSFLQLSSEQCAEMLKSGVAVKLELVLPNGSLAYGVMEPVTKSINVQIPNEFLHTLRSQHAQVAVDITPSTEPDNTDGRRFDFSPTNSCIRCDPSMPRTPIVEKDLNRTFVGRKKKVDSRQDMRDEDMRLIIQILLMRGDLTTSRK</sequence>
<dbReference type="KEGG" id="dci:103504981"/>
<evidence type="ECO:0000313" key="2">
    <source>
        <dbReference type="Proteomes" id="UP000079169"/>
    </source>
</evidence>
<feature type="region of interest" description="Disordered" evidence="1">
    <location>
        <begin position="76"/>
        <end position="132"/>
    </location>
</feature>
<dbReference type="AlphaFoldDB" id="A0A3Q0IJ40"/>
<protein>
    <submittedName>
        <fullName evidence="3">Uncharacterized protein LOC103504981</fullName>
    </submittedName>
</protein>
<name>A0A3Q0IJ40_DIACI</name>
<dbReference type="GeneID" id="103504981"/>
<dbReference type="RefSeq" id="XP_026676187.1">
    <property type="nucleotide sequence ID" value="XM_026820386.1"/>
</dbReference>
<reference evidence="3" key="1">
    <citation type="submission" date="2025-08" db="UniProtKB">
        <authorList>
            <consortium name="RefSeq"/>
        </authorList>
    </citation>
    <scope>IDENTIFICATION</scope>
</reference>